<organism evidence="1 2">
    <name type="scientific">Porites lobata</name>
    <dbReference type="NCBI Taxonomy" id="104759"/>
    <lineage>
        <taxon>Eukaryota</taxon>
        <taxon>Metazoa</taxon>
        <taxon>Cnidaria</taxon>
        <taxon>Anthozoa</taxon>
        <taxon>Hexacorallia</taxon>
        <taxon>Scleractinia</taxon>
        <taxon>Fungiina</taxon>
        <taxon>Poritidae</taxon>
        <taxon>Porites</taxon>
    </lineage>
</organism>
<dbReference type="Proteomes" id="UP001159405">
    <property type="component" value="Unassembled WGS sequence"/>
</dbReference>
<accession>A0ABN8QZF3</accession>
<dbReference type="EMBL" id="CALNXK010000173">
    <property type="protein sequence ID" value="CAH3172449.1"/>
    <property type="molecule type" value="Genomic_DNA"/>
</dbReference>
<comment type="caution">
    <text evidence="1">The sequence shown here is derived from an EMBL/GenBank/DDBJ whole genome shotgun (WGS) entry which is preliminary data.</text>
</comment>
<evidence type="ECO:0000313" key="1">
    <source>
        <dbReference type="EMBL" id="CAH3172449.1"/>
    </source>
</evidence>
<sequence>MNVPFTCMPLKRKQEFIYFASDSHCLSPAWRVINYRDQPHVIHPLLATGVKIWHIRKEGCVYPKFSLLNALKEVPNGSYIIFNIGEIDCREGLLRAVHNCKYDTIEEAISATVEIYIGFLQEQTEQCSFVTFVHPIFPVLDETRAVVLKFNQKLEEHVKKCSGLHWLNLLNELLVKENSEFTCEYKLDGTHVHPNYVSLLERVLKEAFD</sequence>
<protein>
    <submittedName>
        <fullName evidence="1">Uncharacterized protein</fullName>
    </submittedName>
</protein>
<evidence type="ECO:0000313" key="2">
    <source>
        <dbReference type="Proteomes" id="UP001159405"/>
    </source>
</evidence>
<gene>
    <name evidence="1" type="ORF">PLOB_00012949</name>
</gene>
<proteinExistence type="predicted"/>
<keyword evidence="2" id="KW-1185">Reference proteome</keyword>
<reference evidence="1 2" key="1">
    <citation type="submission" date="2022-05" db="EMBL/GenBank/DDBJ databases">
        <authorList>
            <consortium name="Genoscope - CEA"/>
            <person name="William W."/>
        </authorList>
    </citation>
    <scope>NUCLEOTIDE SEQUENCE [LARGE SCALE GENOMIC DNA]</scope>
</reference>
<name>A0ABN8QZF3_9CNID</name>
<dbReference type="SUPFAM" id="SSF52266">
    <property type="entry name" value="SGNH hydrolase"/>
    <property type="match status" value="1"/>
</dbReference>